<dbReference type="Pfam" id="PF00534">
    <property type="entry name" value="Glycos_transf_1"/>
    <property type="match status" value="1"/>
</dbReference>
<dbReference type="SUPFAM" id="SSF53756">
    <property type="entry name" value="UDP-Glycosyltransferase/glycogen phosphorylase"/>
    <property type="match status" value="1"/>
</dbReference>
<keyword evidence="3" id="KW-0808">Transferase</keyword>
<evidence type="ECO:0000313" key="3">
    <source>
        <dbReference type="EMBL" id="BAM02424.1"/>
    </source>
</evidence>
<keyword evidence="4" id="KW-1185">Reference proteome</keyword>
<feature type="domain" description="Glycosyltransferase subfamily 4-like N-terminal" evidence="2">
    <location>
        <begin position="13"/>
        <end position="169"/>
    </location>
</feature>
<evidence type="ECO:0000313" key="4">
    <source>
        <dbReference type="Proteomes" id="UP000007881"/>
    </source>
</evidence>
<feature type="domain" description="Glycosyl transferase family 1" evidence="1">
    <location>
        <begin position="203"/>
        <end position="345"/>
    </location>
</feature>
<dbReference type="GO" id="GO:0016757">
    <property type="term" value="F:glycosyltransferase activity"/>
    <property type="evidence" value="ECO:0007669"/>
    <property type="project" value="InterPro"/>
</dbReference>
<dbReference type="InterPro" id="IPR028098">
    <property type="entry name" value="Glyco_trans_4-like_N"/>
</dbReference>
<dbReference type="OrthoDB" id="9775208at2"/>
<dbReference type="HOGENOM" id="CLU_009583_0_0_0"/>
<proteinExistence type="predicted"/>
<dbReference type="PANTHER" id="PTHR12526:SF636">
    <property type="entry name" value="BLL3647 PROTEIN"/>
    <property type="match status" value="1"/>
</dbReference>
<dbReference type="KEGG" id="phm:PSMK_02650"/>
<accession>I0IAY6</accession>
<dbReference type="CDD" id="cd03811">
    <property type="entry name" value="GT4_GT28_WabH-like"/>
    <property type="match status" value="1"/>
</dbReference>
<gene>
    <name evidence="3" type="ordered locus">PSMK_02650</name>
</gene>
<dbReference type="PANTHER" id="PTHR12526">
    <property type="entry name" value="GLYCOSYLTRANSFERASE"/>
    <property type="match status" value="1"/>
</dbReference>
<dbReference type="Pfam" id="PF13579">
    <property type="entry name" value="Glyco_trans_4_4"/>
    <property type="match status" value="1"/>
</dbReference>
<dbReference type="STRING" id="1142394.PSMK_02650"/>
<dbReference type="RefSeq" id="WP_014435644.1">
    <property type="nucleotide sequence ID" value="NC_017080.1"/>
</dbReference>
<dbReference type="AlphaFoldDB" id="I0IAY6"/>
<evidence type="ECO:0000259" key="1">
    <source>
        <dbReference type="Pfam" id="PF00534"/>
    </source>
</evidence>
<organism evidence="3 4">
    <name type="scientific">Phycisphaera mikurensis (strain NBRC 102666 / KCTC 22515 / FYK2301M01)</name>
    <dbReference type="NCBI Taxonomy" id="1142394"/>
    <lineage>
        <taxon>Bacteria</taxon>
        <taxon>Pseudomonadati</taxon>
        <taxon>Planctomycetota</taxon>
        <taxon>Phycisphaerae</taxon>
        <taxon>Phycisphaerales</taxon>
        <taxon>Phycisphaeraceae</taxon>
        <taxon>Phycisphaera</taxon>
    </lineage>
</organism>
<dbReference type="eggNOG" id="COG0438">
    <property type="taxonomic scope" value="Bacteria"/>
</dbReference>
<reference evidence="3 4" key="1">
    <citation type="submission" date="2012-02" db="EMBL/GenBank/DDBJ databases">
        <title>Complete genome sequence of Phycisphaera mikurensis NBRC 102666.</title>
        <authorList>
            <person name="Ankai A."/>
            <person name="Hosoyama A."/>
            <person name="Terui Y."/>
            <person name="Sekine M."/>
            <person name="Fukai R."/>
            <person name="Kato Y."/>
            <person name="Nakamura S."/>
            <person name="Yamada-Narita S."/>
            <person name="Kawakoshi A."/>
            <person name="Fukunaga Y."/>
            <person name="Yamazaki S."/>
            <person name="Fujita N."/>
        </authorList>
    </citation>
    <scope>NUCLEOTIDE SEQUENCE [LARGE SCALE GENOMIC DNA]</scope>
    <source>
        <strain evidence="4">NBRC 102666 / KCTC 22515 / FYK2301M01</strain>
    </source>
</reference>
<dbReference type="EMBL" id="AP012338">
    <property type="protein sequence ID" value="BAM02424.1"/>
    <property type="molecule type" value="Genomic_DNA"/>
</dbReference>
<dbReference type="InterPro" id="IPR001296">
    <property type="entry name" value="Glyco_trans_1"/>
</dbReference>
<sequence>MKLVIHLHRLYAGGIERAMGNLAGGLMDRGHEVRLVLDRDGFTEAFRFFPEGIDVHRTGATSLPGRVLGLRRTLGAQPADCVLASQHVNCELSVIGSQLAGTACIPIEHTNWSTSLAELGPLSPRRYSHRACRLVYPLAAARAAVSAGVADDYAQLSGLPREGFTVVYNAVVTAAELAAWRSGGADDAPPAGDALHRFFREPGGPVVLGMGRVGVQKDFPLLLEAFAQLEHTPAPRLVIFGLGAGMDELWAQARRLGIDDRFDLPGFTADALGNLRAADLFALSSRYEGLPTVLIEALAVGTPVVSTDCPSGPREILDGGTHGRLVPVGEAAPLAAAMDAALADAAAGRHASTPLSWLERFSVESVAETYERMIEKALA</sequence>
<name>I0IAY6_PHYMF</name>
<dbReference type="Proteomes" id="UP000007881">
    <property type="component" value="Chromosome"/>
</dbReference>
<dbReference type="Gene3D" id="3.40.50.2000">
    <property type="entry name" value="Glycogen Phosphorylase B"/>
    <property type="match status" value="2"/>
</dbReference>
<protein>
    <submittedName>
        <fullName evidence="3">Putative glycosyltransferase</fullName>
    </submittedName>
</protein>
<evidence type="ECO:0000259" key="2">
    <source>
        <dbReference type="Pfam" id="PF13579"/>
    </source>
</evidence>